<dbReference type="OrthoDB" id="1708334at2"/>
<dbReference type="RefSeq" id="WP_072890300.1">
    <property type="nucleotide sequence ID" value="NZ_FRAE01000075.1"/>
</dbReference>
<feature type="chain" id="PRO_5012658062" evidence="1">
    <location>
        <begin position="22"/>
        <end position="246"/>
    </location>
</feature>
<dbReference type="EMBL" id="FRAE01000075">
    <property type="protein sequence ID" value="SHK46820.1"/>
    <property type="molecule type" value="Genomic_DNA"/>
</dbReference>
<evidence type="ECO:0000313" key="3">
    <source>
        <dbReference type="Proteomes" id="UP000242497"/>
    </source>
</evidence>
<dbReference type="Gene3D" id="3.30.360.40">
    <property type="entry name" value="YwmB-like"/>
    <property type="match status" value="1"/>
</dbReference>
<keyword evidence="3" id="KW-1185">Reference proteome</keyword>
<sequence length="246" mass="28486">MKRLFSFAIIMVLLLSIISYAQQNQNGYDKIVDAFEKTDSNFESYNINGHAQIDDKFLSFEEMNDIANKINESLGIDISNLEYTKTEQDNFRQVYTYSKNMDSHGVSVIIESEKCENVEQTHIIVDINNNEVYKDIVENYTKLKNILKNYSSNLDLYSCIIGYFEEKVDKKCYNSIAKNIFSDLNAVKKEEIQDENMLSVTGYTSDLNEYIAYGGNKVNLNVSLRYSEYEDKTFVYIGTPLIVLEY</sequence>
<keyword evidence="1" id="KW-0732">Signal</keyword>
<reference evidence="3" key="1">
    <citation type="submission" date="2016-11" db="EMBL/GenBank/DDBJ databases">
        <authorList>
            <person name="Varghese N."/>
            <person name="Submissions S."/>
        </authorList>
    </citation>
    <scope>NUCLEOTIDE SEQUENCE [LARGE SCALE GENOMIC DNA]</scope>
    <source>
        <strain evidence="3">DSM 15518</strain>
    </source>
</reference>
<dbReference type="Pfam" id="PF08680">
    <property type="entry name" value="DUF1779"/>
    <property type="match status" value="1"/>
</dbReference>
<dbReference type="InterPro" id="IPR036209">
    <property type="entry name" value="YwmB-like_sf"/>
</dbReference>
<accession>A0A1M6SQA8</accession>
<evidence type="ECO:0000313" key="2">
    <source>
        <dbReference type="EMBL" id="SHK46820.1"/>
    </source>
</evidence>
<gene>
    <name evidence="2" type="ORF">SAMN02744037_02399</name>
</gene>
<dbReference type="STRING" id="1123349.SAMN02744037_02399"/>
<protein>
    <submittedName>
        <fullName evidence="2">TATA-box binding</fullName>
    </submittedName>
</protein>
<feature type="signal peptide" evidence="1">
    <location>
        <begin position="1"/>
        <end position="21"/>
    </location>
</feature>
<name>A0A1M6SQA8_9FIRM</name>
<proteinExistence type="predicted"/>
<dbReference type="Proteomes" id="UP000242497">
    <property type="component" value="Unassembled WGS sequence"/>
</dbReference>
<evidence type="ECO:0000256" key="1">
    <source>
        <dbReference type="SAM" id="SignalP"/>
    </source>
</evidence>
<dbReference type="SUPFAM" id="SSF143842">
    <property type="entry name" value="YwmB-like"/>
    <property type="match status" value="1"/>
</dbReference>
<organism evidence="2 3">
    <name type="scientific">Tepidibacter formicigenes DSM 15518</name>
    <dbReference type="NCBI Taxonomy" id="1123349"/>
    <lineage>
        <taxon>Bacteria</taxon>
        <taxon>Bacillati</taxon>
        <taxon>Bacillota</taxon>
        <taxon>Clostridia</taxon>
        <taxon>Peptostreptococcales</taxon>
        <taxon>Peptostreptococcaceae</taxon>
        <taxon>Tepidibacter</taxon>
    </lineage>
</organism>
<dbReference type="AlphaFoldDB" id="A0A1M6SQA8"/>
<dbReference type="InterPro" id="IPR014794">
    <property type="entry name" value="DUF1779"/>
</dbReference>